<evidence type="ECO:0000313" key="17">
    <source>
        <dbReference type="Proteomes" id="UP000095280"/>
    </source>
</evidence>
<evidence type="ECO:0000256" key="8">
    <source>
        <dbReference type="ARBA" id="ARBA00022737"/>
    </source>
</evidence>
<feature type="disulfide bond" evidence="14">
    <location>
        <begin position="2035"/>
        <end position="2052"/>
    </location>
</feature>
<feature type="compositionally biased region" description="Low complexity" evidence="15">
    <location>
        <begin position="1170"/>
        <end position="1181"/>
    </location>
</feature>
<feature type="domain" description="EGF-like" evidence="16">
    <location>
        <begin position="122"/>
        <end position="157"/>
    </location>
</feature>
<keyword evidence="4 14" id="KW-0245">EGF-like domain</keyword>
<keyword evidence="11" id="KW-0472">Membrane</keyword>
<dbReference type="GO" id="GO:0048468">
    <property type="term" value="P:cell development"/>
    <property type="evidence" value="ECO:0007669"/>
    <property type="project" value="UniProtKB-ARBA"/>
</dbReference>
<name>A0A1I8G514_9PLAT</name>
<dbReference type="FunFam" id="2.10.25.10:FF:000565">
    <property type="entry name" value="Predicted protein"/>
    <property type="match status" value="1"/>
</dbReference>
<dbReference type="InterPro" id="IPR000152">
    <property type="entry name" value="EGF-type_Asp/Asn_hydroxyl_site"/>
</dbReference>
<feature type="disulfide bond" evidence="14">
    <location>
        <begin position="126"/>
        <end position="136"/>
    </location>
</feature>
<feature type="disulfide bond" evidence="14">
    <location>
        <begin position="2054"/>
        <end position="2063"/>
    </location>
</feature>
<feature type="disulfide bond" evidence="14">
    <location>
        <begin position="1870"/>
        <end position="1879"/>
    </location>
</feature>
<feature type="disulfide bond" evidence="14">
    <location>
        <begin position="1543"/>
        <end position="1553"/>
    </location>
</feature>
<feature type="disulfide bond" evidence="14">
    <location>
        <begin position="385"/>
        <end position="394"/>
    </location>
</feature>
<dbReference type="GO" id="GO:0048592">
    <property type="term" value="P:eye morphogenesis"/>
    <property type="evidence" value="ECO:0007669"/>
    <property type="project" value="UniProtKB-ARBA"/>
</dbReference>
<dbReference type="PANTHER" id="PTHR12916:SF4">
    <property type="entry name" value="UNINFLATABLE, ISOFORM C"/>
    <property type="match status" value="1"/>
</dbReference>
<feature type="domain" description="EGF-like" evidence="16">
    <location>
        <begin position="1539"/>
        <end position="1574"/>
    </location>
</feature>
<dbReference type="SMART" id="SM00179">
    <property type="entry name" value="EGF_CA"/>
    <property type="match status" value="23"/>
</dbReference>
<dbReference type="PROSITE" id="PS00022">
    <property type="entry name" value="EGF_1"/>
    <property type="match status" value="20"/>
</dbReference>
<dbReference type="GO" id="GO:0030182">
    <property type="term" value="P:neuron differentiation"/>
    <property type="evidence" value="ECO:0007669"/>
    <property type="project" value="UniProtKB-ARBA"/>
</dbReference>
<feature type="domain" description="EGF-like" evidence="16">
    <location>
        <begin position="3276"/>
        <end position="3317"/>
    </location>
</feature>
<feature type="disulfide bond" evidence="14">
    <location>
        <begin position="2789"/>
        <end position="2799"/>
    </location>
</feature>
<feature type="region of interest" description="Disordered" evidence="15">
    <location>
        <begin position="1133"/>
        <end position="1152"/>
    </location>
</feature>
<evidence type="ECO:0000256" key="6">
    <source>
        <dbReference type="ARBA" id="ARBA00022692"/>
    </source>
</evidence>
<dbReference type="PROSITE" id="PS01187">
    <property type="entry name" value="EGF_CA"/>
    <property type="match status" value="7"/>
</dbReference>
<evidence type="ECO:0000256" key="15">
    <source>
        <dbReference type="SAM" id="MobiDB-lite"/>
    </source>
</evidence>
<keyword evidence="12 14" id="KW-1015">Disulfide bond</keyword>
<dbReference type="PRINTS" id="PR01983">
    <property type="entry name" value="NOTCH"/>
</dbReference>
<keyword evidence="7" id="KW-0732">Signal</keyword>
<dbReference type="SMART" id="SM00282">
    <property type="entry name" value="LamG"/>
    <property type="match status" value="2"/>
</dbReference>
<feature type="domain" description="EGF-like" evidence="16">
    <location>
        <begin position="1576"/>
        <end position="1613"/>
    </location>
</feature>
<feature type="region of interest" description="Disordered" evidence="15">
    <location>
        <begin position="1314"/>
        <end position="1348"/>
    </location>
</feature>
<dbReference type="PROSITE" id="PS50026">
    <property type="entry name" value="EGF_3"/>
    <property type="match status" value="29"/>
</dbReference>
<feature type="disulfide bond" evidence="14">
    <location>
        <begin position="2810"/>
        <end position="2819"/>
    </location>
</feature>
<feature type="disulfide bond" evidence="14">
    <location>
        <begin position="91"/>
        <end position="108"/>
    </location>
</feature>
<feature type="domain" description="EGF-like" evidence="16">
    <location>
        <begin position="2862"/>
        <end position="2898"/>
    </location>
</feature>
<dbReference type="InterPro" id="IPR001881">
    <property type="entry name" value="EGF-like_Ca-bd_dom"/>
</dbReference>
<evidence type="ECO:0000256" key="4">
    <source>
        <dbReference type="ARBA" id="ARBA00022536"/>
    </source>
</evidence>
<dbReference type="FunFam" id="2.10.25.10:FF:000321">
    <property type="entry name" value="Protein delta homolog 1"/>
    <property type="match status" value="5"/>
</dbReference>
<evidence type="ECO:0000256" key="5">
    <source>
        <dbReference type="ARBA" id="ARBA00022553"/>
    </source>
</evidence>
<evidence type="ECO:0000256" key="11">
    <source>
        <dbReference type="ARBA" id="ARBA00023136"/>
    </source>
</evidence>
<keyword evidence="6" id="KW-0812">Transmembrane</keyword>
<protein>
    <submittedName>
        <fullName evidence="18">Notch</fullName>
    </submittedName>
</protein>
<dbReference type="InterPro" id="IPR000742">
    <property type="entry name" value="EGF"/>
</dbReference>
<feature type="domain" description="EGF-like" evidence="16">
    <location>
        <begin position="1691"/>
        <end position="1750"/>
    </location>
</feature>
<feature type="domain" description="EGF-like" evidence="16">
    <location>
        <begin position="2638"/>
        <end position="2675"/>
    </location>
</feature>
<keyword evidence="10" id="KW-1133">Transmembrane helix</keyword>
<comment type="subcellular location">
    <subcellularLocation>
        <location evidence="1">Apical cell membrane</location>
        <topology evidence="1">Single-pass type I membrane protein</topology>
    </subcellularLocation>
</comment>
<feature type="domain" description="EGF-like" evidence="16">
    <location>
        <begin position="1752"/>
        <end position="1793"/>
    </location>
</feature>
<dbReference type="InterPro" id="IPR013032">
    <property type="entry name" value="EGF-like_CS"/>
</dbReference>
<dbReference type="PROSITE" id="PS01186">
    <property type="entry name" value="EGF_2"/>
    <property type="match status" value="17"/>
</dbReference>
<feature type="disulfide bond" evidence="14">
    <location>
        <begin position="1824"/>
        <end position="1833"/>
    </location>
</feature>
<keyword evidence="9" id="KW-0221">Differentiation</keyword>
<feature type="disulfide bond" evidence="14">
    <location>
        <begin position="1508"/>
        <end position="1525"/>
    </location>
</feature>
<feature type="disulfide bond" evidence="14">
    <location>
        <begin position="2713"/>
        <end position="2723"/>
    </location>
</feature>
<feature type="domain" description="EGF-like" evidence="16">
    <location>
        <begin position="184"/>
        <end position="219"/>
    </location>
</feature>
<feature type="disulfide bond" evidence="14">
    <location>
        <begin position="1783"/>
        <end position="1792"/>
    </location>
</feature>
<dbReference type="GO" id="GO:0003002">
    <property type="term" value="P:regionalization"/>
    <property type="evidence" value="ECO:0007669"/>
    <property type="project" value="UniProtKB-ARBA"/>
</dbReference>
<dbReference type="SUPFAM" id="SSF57196">
    <property type="entry name" value="EGF/Laminin"/>
    <property type="match status" value="17"/>
</dbReference>
<proteinExistence type="predicted"/>
<evidence type="ECO:0000256" key="10">
    <source>
        <dbReference type="ARBA" id="ARBA00022989"/>
    </source>
</evidence>
<dbReference type="GO" id="GO:0051093">
    <property type="term" value="P:negative regulation of developmental process"/>
    <property type="evidence" value="ECO:0007669"/>
    <property type="project" value="UniProtKB-ARBA"/>
</dbReference>
<feature type="domain" description="EGF-like" evidence="16">
    <location>
        <begin position="933"/>
        <end position="971"/>
    </location>
</feature>
<feature type="disulfide bond" evidence="14">
    <location>
        <begin position="2888"/>
        <end position="2897"/>
    </location>
</feature>
<dbReference type="PROSITE" id="PS00010">
    <property type="entry name" value="ASX_HYDROXYL"/>
    <property type="match status" value="14"/>
</dbReference>
<evidence type="ECO:0000256" key="13">
    <source>
        <dbReference type="ARBA" id="ARBA00023180"/>
    </source>
</evidence>
<feature type="disulfide bond" evidence="14">
    <location>
        <begin position="188"/>
        <end position="198"/>
    </location>
</feature>
<feature type="region of interest" description="Disordered" evidence="15">
    <location>
        <begin position="2215"/>
        <end position="2234"/>
    </location>
</feature>
<feature type="domain" description="EGF-like" evidence="16">
    <location>
        <begin position="2025"/>
        <end position="2064"/>
    </location>
</feature>
<feature type="disulfide bond" evidence="14">
    <location>
        <begin position="1740"/>
        <end position="1749"/>
    </location>
</feature>
<evidence type="ECO:0000256" key="14">
    <source>
        <dbReference type="PROSITE-ProRule" id="PRU00076"/>
    </source>
</evidence>
<feature type="domain" description="EGF-like" evidence="16">
    <location>
        <begin position="2709"/>
        <end position="2744"/>
    </location>
</feature>
<feature type="disulfide bond" evidence="14">
    <location>
        <begin position="2646"/>
        <end position="2663"/>
    </location>
</feature>
<feature type="region of interest" description="Disordered" evidence="15">
    <location>
        <begin position="1170"/>
        <end position="1194"/>
    </location>
</feature>
<keyword evidence="17" id="KW-1185">Reference proteome</keyword>
<comment type="caution">
    <text evidence="14">Lacks conserved residue(s) required for the propagation of feature annotation.</text>
</comment>
<feature type="domain" description="EGF-like" evidence="16">
    <location>
        <begin position="662"/>
        <end position="701"/>
    </location>
</feature>
<feature type="disulfide bond" evidence="14">
    <location>
        <begin position="426"/>
        <end position="435"/>
    </location>
</feature>
<feature type="domain" description="EGF-like" evidence="16">
    <location>
        <begin position="438"/>
        <end position="482"/>
    </location>
</feature>
<evidence type="ECO:0000256" key="1">
    <source>
        <dbReference type="ARBA" id="ARBA00004247"/>
    </source>
</evidence>
<feature type="domain" description="EGF-like" evidence="16">
    <location>
        <begin position="1458"/>
        <end position="1497"/>
    </location>
</feature>
<feature type="disulfide bond" evidence="14">
    <location>
        <begin position="147"/>
        <end position="156"/>
    </location>
</feature>
<feature type="disulfide bond" evidence="14">
    <location>
        <begin position="272"/>
        <end position="281"/>
    </location>
</feature>
<feature type="disulfide bond" evidence="14">
    <location>
        <begin position="2324"/>
        <end position="2333"/>
    </location>
</feature>
<feature type="domain" description="EGF-like" evidence="16">
    <location>
        <begin position="2746"/>
        <end position="2783"/>
    </location>
</feature>
<feature type="disulfide bond" evidence="14">
    <location>
        <begin position="3307"/>
        <end position="3316"/>
    </location>
</feature>
<dbReference type="Gene3D" id="2.60.120.200">
    <property type="match status" value="2"/>
</dbReference>
<dbReference type="SMART" id="SM00181">
    <property type="entry name" value="EGF"/>
    <property type="match status" value="32"/>
</dbReference>
<reference evidence="18" key="1">
    <citation type="submission" date="2016-11" db="UniProtKB">
        <authorList>
            <consortium name="WormBaseParasite"/>
        </authorList>
    </citation>
    <scope>IDENTIFICATION</scope>
</reference>
<accession>A0A1I8G514</accession>
<feature type="domain" description="EGF-like" evidence="16">
    <location>
        <begin position="397"/>
        <end position="436"/>
    </location>
</feature>
<feature type="domain" description="EGF-like" evidence="16">
    <location>
        <begin position="2296"/>
        <end position="2334"/>
    </location>
</feature>
<feature type="domain" description="EGF-like" evidence="16">
    <location>
        <begin position="3319"/>
        <end position="3358"/>
    </location>
</feature>
<feature type="disulfide bond" evidence="14">
    <location>
        <begin position="1487"/>
        <end position="1496"/>
    </location>
</feature>
<evidence type="ECO:0000256" key="7">
    <source>
        <dbReference type="ARBA" id="ARBA00022729"/>
    </source>
</evidence>
<dbReference type="Gene3D" id="2.10.25.10">
    <property type="entry name" value="Laminin"/>
    <property type="match status" value="27"/>
</dbReference>
<feature type="disulfide bond" evidence="14">
    <location>
        <begin position="2626"/>
        <end position="2635"/>
    </location>
</feature>
<keyword evidence="13" id="KW-0325">Glycoprotein</keyword>
<feature type="disulfide bond" evidence="14">
    <location>
        <begin position="472"/>
        <end position="481"/>
    </location>
</feature>
<dbReference type="CDD" id="cd00054">
    <property type="entry name" value="EGF_CA"/>
    <property type="match status" value="20"/>
</dbReference>
<feature type="disulfide bond" evidence="14">
    <location>
        <begin position="691"/>
        <end position="700"/>
    </location>
</feature>
<evidence type="ECO:0000313" key="18">
    <source>
        <dbReference type="WBParaSite" id="maker-uti_cns_0000803-snap-gene-0.5-mRNA-1"/>
    </source>
</evidence>
<feature type="domain" description="EGF-like" evidence="16">
    <location>
        <begin position="1499"/>
        <end position="1537"/>
    </location>
</feature>
<dbReference type="InterPro" id="IPR013320">
    <property type="entry name" value="ConA-like_dom_sf"/>
</dbReference>
<feature type="domain" description="EGF-like" evidence="16">
    <location>
        <begin position="1836"/>
        <end position="1880"/>
    </location>
</feature>
<dbReference type="FunFam" id="2.10.25.10:FF:000173">
    <property type="entry name" value="Neurogenic locus notch protein 2"/>
    <property type="match status" value="2"/>
</dbReference>
<feature type="disulfide bond" evidence="14">
    <location>
        <begin position="110"/>
        <end position="119"/>
    </location>
</feature>
<dbReference type="Pfam" id="PF12661">
    <property type="entry name" value="hEGF"/>
    <property type="match status" value="7"/>
</dbReference>
<feature type="domain" description="EGF-like" evidence="16">
    <location>
        <begin position="2822"/>
        <end position="2860"/>
    </location>
</feature>
<dbReference type="GO" id="GO:0051241">
    <property type="term" value="P:negative regulation of multicellular organismal process"/>
    <property type="evidence" value="ECO:0007669"/>
    <property type="project" value="UniProtKB-ARBA"/>
</dbReference>
<organism evidence="17 18">
    <name type="scientific">Macrostomum lignano</name>
    <dbReference type="NCBI Taxonomy" id="282301"/>
    <lineage>
        <taxon>Eukaryota</taxon>
        <taxon>Metazoa</taxon>
        <taxon>Spiralia</taxon>
        <taxon>Lophotrochozoa</taxon>
        <taxon>Platyhelminthes</taxon>
        <taxon>Rhabditophora</taxon>
        <taxon>Macrostomorpha</taxon>
        <taxon>Macrostomida</taxon>
        <taxon>Macrostomidae</taxon>
        <taxon>Macrostomum</taxon>
    </lineage>
</organism>
<dbReference type="FunFam" id="2.10.25.10:FF:000434">
    <property type="entry name" value="Predicted protein"/>
    <property type="match status" value="2"/>
</dbReference>
<evidence type="ECO:0000256" key="3">
    <source>
        <dbReference type="ARBA" id="ARBA00022475"/>
    </source>
</evidence>
<feature type="domain" description="EGF-like" evidence="16">
    <location>
        <begin position="73"/>
        <end position="120"/>
    </location>
</feature>
<dbReference type="Pfam" id="PF00008">
    <property type="entry name" value="EGF"/>
    <property type="match status" value="6"/>
</dbReference>
<dbReference type="InterPro" id="IPR001791">
    <property type="entry name" value="Laminin_G"/>
</dbReference>
<feature type="disulfide bond" evidence="14">
    <location>
        <begin position="2734"/>
        <end position="2743"/>
    </location>
</feature>
<dbReference type="WBParaSite" id="maker-uti_cns_0000803-snap-gene-0.5-mRNA-1">
    <property type="protein sequence ID" value="maker-uti_cns_0000803-snap-gene-0.5-mRNA-1"/>
    <property type="gene ID" value="maker-uti_cns_0000803-snap-gene-0.5"/>
</dbReference>
<feature type="domain" description="EGF-like" evidence="16">
    <location>
        <begin position="246"/>
        <end position="282"/>
    </location>
</feature>
<feature type="disulfide bond" evidence="14">
    <location>
        <begin position="2642"/>
        <end position="2652"/>
    </location>
</feature>
<dbReference type="GO" id="GO:0016324">
    <property type="term" value="C:apical plasma membrane"/>
    <property type="evidence" value="ECO:0007669"/>
    <property type="project" value="UniProtKB-SubCell"/>
</dbReference>
<dbReference type="GO" id="GO:0080090">
    <property type="term" value="P:regulation of primary metabolic process"/>
    <property type="evidence" value="ECO:0007669"/>
    <property type="project" value="UniProtKB-ARBA"/>
</dbReference>
<dbReference type="GO" id="GO:0009967">
    <property type="term" value="P:positive regulation of signal transduction"/>
    <property type="evidence" value="ECO:0007669"/>
    <property type="project" value="UniProtKB-ARBA"/>
</dbReference>
<feature type="disulfide bond" evidence="14">
    <location>
        <begin position="672"/>
        <end position="689"/>
    </location>
</feature>
<dbReference type="PANTHER" id="PTHR12916">
    <property type="entry name" value="CYTOCHROME C OXIDASE POLYPEPTIDE VIC-2"/>
    <property type="match status" value="1"/>
</dbReference>
<dbReference type="Proteomes" id="UP000095280">
    <property type="component" value="Unplaced"/>
</dbReference>
<feature type="disulfide bond" evidence="14">
    <location>
        <begin position="961"/>
        <end position="970"/>
    </location>
</feature>
<feature type="domain" description="EGF-like" evidence="16">
    <location>
        <begin position="1795"/>
        <end position="1834"/>
    </location>
</feature>
<keyword evidence="3" id="KW-1003">Cell membrane</keyword>
<keyword evidence="8" id="KW-0677">Repeat</keyword>
<evidence type="ECO:0000259" key="16">
    <source>
        <dbReference type="PROSITE" id="PS50026"/>
    </source>
</evidence>
<evidence type="ECO:0000256" key="12">
    <source>
        <dbReference type="ARBA" id="ARBA00023157"/>
    </source>
</evidence>
<dbReference type="FunFam" id="2.10.25.10:FF:000208">
    <property type="entry name" value="Crumbs 2, cell polarity complex component"/>
    <property type="match status" value="3"/>
</dbReference>
<feature type="disulfide bond" evidence="14">
    <location>
        <begin position="3348"/>
        <end position="3357"/>
    </location>
</feature>
<feature type="domain" description="EGF-like" evidence="16">
    <location>
        <begin position="354"/>
        <end position="395"/>
    </location>
</feature>
<dbReference type="GO" id="GO:0008593">
    <property type="term" value="P:regulation of Notch signaling pathway"/>
    <property type="evidence" value="ECO:0007669"/>
    <property type="project" value="UniProtKB-ARBA"/>
</dbReference>
<dbReference type="SUPFAM" id="SSF49899">
    <property type="entry name" value="Concanavalin A-like lectins/glucanases"/>
    <property type="match status" value="4"/>
</dbReference>
<feature type="disulfide bond" evidence="14">
    <location>
        <begin position="1564"/>
        <end position="1573"/>
    </location>
</feature>
<dbReference type="GO" id="GO:0005509">
    <property type="term" value="F:calcium ion binding"/>
    <property type="evidence" value="ECO:0007669"/>
    <property type="project" value="InterPro"/>
</dbReference>
<sequence>LTLAWHRASCASVSEDLSAGFDEDANELARTRRAACSEGDCKNGGICWPGAVTSSTPPCLCTDAYTGTYCTNRINFCNTTSGGSTLSSSPCQNGGTCSNTDASPWYHCSCVPGYTGTDCEINIDDCASKPCANGLCSDLVNDYSCSCFTGWEGRNCNVNHNDCPTGACLNGGRCIDGNGTCQNNINDCASKPCINGLCTDLVKNYSCSCFTGWEDRNCSVDTDYCLSGPCQNGGVCSDGNSTCQNNIDDCASNPCSHNATCTDGLRDFSCSCFSGYSGKNCSDDEPDCSPNPCQFGGACLERSNQALYGNSPLPAPFNGSFSYALAAGFVCLCPHGEEVVYILLSTYGDNCSINPNDCLDPATNRSVCAHASNCTDGLASFTCHCLPGYEGPTCSVDINECERFGQPCRNGAVCKDLVADYACTGCPADYGGKNCSVRLTGCDSSPCHINATCEPLLLRELPSPAHGYRCTCKPGWSGPQCNETTLASLNGTSSFSANFSTTADCTFELSFRTSLAHFDLVRLSSHWGEIRVGAHDSSLVLLFFNASSSVIGQAAWPISASLASTDWLTLSVSLTNGRATLSRSESGVSQLPGEQLVDGLSDSFKPNSRMSVRVGGESGSGIDSGGFRGCVRDLRLVTDDSMIVATETTTESSNATWGVCSRSMQCGSPSPCEAKTSSMCSDVWNDFVCHCAADFGGRRCSVELPSFSLGVGGSVSSAMFASAAGVSSVYGGDSWTIELRLVTLSRGAFLLLLGDPSDSATTPRLLATIDHSGRLSAQLLHGNGSLIAALTSSDSVATGSFVSVKISVSISGRSLSLSVSSSVRSASLSSASPLPQLSGQLIIGGFSGLRAAPAPSPDSTGRAASRTKRSADVSLSRVASAAGNVTAFRGSLRSIKVNGDTPLILVAGNDSFEGLTGAVVASESTEIVPGIFNNTVCEEFRPCRNGATCTNGLYYSYRCVCHPGYSGEDCSVDHPDCSSNPCGADSFCLERSIEALYSNASSLAPFNGSFSYSKAAGFECVRIMAPTETAASSEAAANDFLPTWAIAAIAVAIFLFGVLLTVSVFLLLLNRHRNAPVLENAKRRSAAKVLSDLRDRLSSRSEHTYLTSDRRPQISTVEKYEMAPYDVINDAETKPDEVSPEQEVEPAAGSNRFNSELSSAYDVIPDLTVGQKQQGQKTDQQLKNNQPDERTTCGVDPNWLVLDLGRANFQQPDEADRQAHGARELLMDALEVPDGQRLRLFASQAQMTFGAAEGQLHGEVFRWVGGAGGLVQKRDGMDVGSEAGEGPEPGAYQVRDVAAEQEFSARLRRHRCPEDTARGAGGVSGSRGRPAKGGEIGKRQRARGRVLKRADHERTVVAAAKVNELRLRGKHAGGGISKNLHATRKTIASIMERTGHHSLSALRNYKRTSDIQIANCSAIIDGKEVANIMERTGQTTNISGIDVTAWLSDGADSLARSRRAACSEGDCKNGGYCWPGPVSESTPPCMCPDAYTGPYCTNRIDVCASTPCQNGGTCSNTDASPWYRCSCVPGYTGTHCEINIDDCASKPCANGLCSDLVQNYSCSCFTGWEGRNCSVDTDYCLSGPCQNGGVCSDGNSTFSCDCSRVDYQGAICSSKIDDCASSPCKHGGRCIDGETTPATALPPTSTDRTARAALTTAPATRAATTPPALDGHRDFSCSCFSGYSGKTCSDDVPDCSPNPCQFGGACLERSNQALYGNSPLPAPFNGSFSYALAAGFVCLCPHGTYGDNCSINPNDCLDPATNRSVCAHASSCTDGLASFTCHCLPGYEGPTCSVDINECERFGQPCQNGAVCKDLVADYACTGCPADFGGKNCSVRLTGCDSSPCHINATCEPLLLQELPSPAHGYRCTCKPGWSGPQCNETTLASFNGTSIGAHDSSLVLLFFNASSSVIGRIAWPISDSLASTDWLTLSVSLTNGRATLSRSESGVSQMPGAQLVDGLSDSFKPNSRMSVRVGGESGSDIDGMDGSGFRGCVRDLRLVTDDSMIVATETTTESSNATWGVCSRSVQCGSPSPCEAKTSSMCSDVWNDFVCHCAADFGGRRCSVELPSFSLGVGGSVSSAIFASAAGVSSVYGGDSWTIELRLVTLSRGAFLLLLGDPSDSATTPRLLATIDHSGRMSAQLLHGNGSLIAALTSSDSVATGSFVSVKISVSISGRSLSLSVSSSVRSASLSSASPLPQLSGQLIIGGFSGLRGAPAPSPDSTGRGASRTKRSADVSLSRVASAAGNVTAFRGSLRSIKVNGDTPLILVAGSDGFEGLTGAVVASESTEIVPGIFNNTVCEEFRPCRNGATCTNGLYYSYRCVCHPGYSGEDCSVDHPDCSSNPCGADSFCLERSIEALYSNASSLAPFNGSFSYSKAAGFECVRMMAPTETAASSEAAQKSNLRPAPIGSTASCHQPTMLIPDLTAGQKQQRQKADQQLNNYQPDEPTLRIGLCRLLVQSLHQSKLKFQLFGGSRLQIRCQIRCQNVKSDATVSKTCAGTTRSSHHCDTGISSAVTIVLGVAFGALGIVVLSVIAPAVFTAALGLSLSSSRMSSKTRSPMLILLLALACHRASSASASEGLFAGSEEDANELARSRRAYCSEGDCKNGGTCWPGPVTSSTPPCLCPEPYTGTYCTNRISVCPSPCKNGGTCNNTDASPWYHCSCVPGYTGSTKASQDGIRTAKAKLKFLIFSSLSILQSAAGTDCEIDIDDCASKPCANGLCSDLVNDYSCSCFKGWERKNCNINHNDCPTGACLNGGRCIDGNGTFTCDCTDTGFAGDRCQNNIDDCARKPCANGLCTDLVKNYSCSCFTGWEGRNCSVDTDYCLSGPCQNGGDCSDGNSTSFTCDCTDTGFTGDRCQNNIDDCASNPCSHNATCVDGLRDFSCSCFSGYSGKTCSYDVPDCSPNPCQFGGACLERSNPALYGNSPLPAPFNGSFSYALAAGFICLCPMAAAACSSRFPEITLAALAFADDIALVCRNPSAAQSCFNSICEEGARFGLKVKACKTEMLHVGISDPPALTLQNGDEISSCSDFRYLSSQVWRAARQLSPIFSTPALDATFRALLRFALNLRYPERLSNRALAARSGVPLVSSLLRTRRQRLLGHVIRSYGRGEMSPLAVIVFNPPCNQYSRGHARTETPLKTFASDLQAIHLTSLAATYCPSELFREFRTGGLVRWQDGFAEQAGKVIDFPTGGRNDAAQLIYLAFFGFPRWPSNQCSRRSFHRMLGLGQENYQRSQAIDRLLNSVLKSMAFSVSRSCCPDVLSAGTHGDNCSINPNDCLDPATNRSVCAHASSCTDGLASFTCHCLPGYEGPTCSVDINECERFGQPCQNGAVCKDLVADYACTGCPADFGGKNCSVRLTGCDSSPCHIKCYLRTSASSGTAITCSRTSLHLQAWLCNETTLASFSGSTAFSVLLDSAKLGTKADCTFELSFRTSLAHFDLVRLSSHWGDIRVGAHDSSLVLFFFNASS</sequence>
<dbReference type="FunFam" id="2.10.25.10:FF:000118">
    <property type="entry name" value="protein delta homolog 2"/>
    <property type="match status" value="1"/>
</dbReference>
<keyword evidence="5" id="KW-0597">Phosphoprotein</keyword>
<dbReference type="GO" id="GO:0060255">
    <property type="term" value="P:regulation of macromolecule metabolic process"/>
    <property type="evidence" value="ECO:0007669"/>
    <property type="project" value="UniProtKB-ARBA"/>
</dbReference>
<feature type="domain" description="EGF-like" evidence="16">
    <location>
        <begin position="2597"/>
        <end position="2636"/>
    </location>
</feature>
<feature type="domain" description="EGF-like" evidence="16">
    <location>
        <begin position="32"/>
        <end position="71"/>
    </location>
</feature>
<feature type="disulfide bond" evidence="14">
    <location>
        <begin position="1527"/>
        <end position="1536"/>
    </location>
</feature>
<feature type="disulfide bond" evidence="14">
    <location>
        <begin position="209"/>
        <end position="218"/>
    </location>
</feature>
<evidence type="ECO:0000256" key="9">
    <source>
        <dbReference type="ARBA" id="ARBA00022782"/>
    </source>
</evidence>
<feature type="disulfide bond" evidence="14">
    <location>
        <begin position="61"/>
        <end position="70"/>
    </location>
</feature>
<feature type="domain" description="EGF-like" evidence="16">
    <location>
        <begin position="2785"/>
        <end position="2820"/>
    </location>
</feature>
<evidence type="ECO:0000256" key="2">
    <source>
        <dbReference type="ARBA" id="ARBA00022473"/>
    </source>
</evidence>
<dbReference type="InterPro" id="IPR018097">
    <property type="entry name" value="EGF_Ca-bd_CS"/>
</dbReference>
<keyword evidence="2" id="KW-0217">Developmental protein</keyword>